<dbReference type="InParanoid" id="A0A6I8TNA9"/>
<proteinExistence type="predicted"/>
<keyword evidence="2" id="KW-1185">Reference proteome</keyword>
<name>A0A6I8TNA9_AEDAE</name>
<gene>
    <name evidence="1" type="primary">110675192</name>
</gene>
<organism evidence="1 2">
    <name type="scientific">Aedes aegypti</name>
    <name type="common">Yellowfever mosquito</name>
    <name type="synonym">Culex aegypti</name>
    <dbReference type="NCBI Taxonomy" id="7159"/>
    <lineage>
        <taxon>Eukaryota</taxon>
        <taxon>Metazoa</taxon>
        <taxon>Ecdysozoa</taxon>
        <taxon>Arthropoda</taxon>
        <taxon>Hexapoda</taxon>
        <taxon>Insecta</taxon>
        <taxon>Pterygota</taxon>
        <taxon>Neoptera</taxon>
        <taxon>Endopterygota</taxon>
        <taxon>Diptera</taxon>
        <taxon>Nematocera</taxon>
        <taxon>Culicoidea</taxon>
        <taxon>Culicidae</taxon>
        <taxon>Culicinae</taxon>
        <taxon>Aedini</taxon>
        <taxon>Aedes</taxon>
        <taxon>Stegomyia</taxon>
    </lineage>
</organism>
<dbReference type="AlphaFoldDB" id="A0A6I8TNA9"/>
<evidence type="ECO:0000313" key="2">
    <source>
        <dbReference type="Proteomes" id="UP000008820"/>
    </source>
</evidence>
<protein>
    <submittedName>
        <fullName evidence="1">Uncharacterized protein</fullName>
    </submittedName>
</protein>
<evidence type="ECO:0000313" key="1">
    <source>
        <dbReference type="EnsemblMetazoa" id="AAEL021441-PA"/>
    </source>
</evidence>
<reference evidence="1 2" key="1">
    <citation type="submission" date="2017-06" db="EMBL/GenBank/DDBJ databases">
        <title>Aedes aegypti genome working group (AGWG) sequencing and assembly.</title>
        <authorList>
            <consortium name="Aedes aegypti Genome Working Group (AGWG)"/>
            <person name="Matthews B.J."/>
        </authorList>
    </citation>
    <scope>NUCLEOTIDE SEQUENCE [LARGE SCALE GENOMIC DNA]</scope>
    <source>
        <strain evidence="1 2">LVP_AGWG</strain>
    </source>
</reference>
<accession>A0A6I8TNA9</accession>
<sequence length="263" mass="27654">MICDIAAAGFPPRSSGRILGYVALVGGDSGGSLGPEQTVDICHLNLSSLIVNALALAGITGALIYASWNFMGKRHNLLALHNLRLTLVLASILVGICEVAQHSVIIHHLGQLEAEPSNGGGHIPRPNEDAGGQGGLEDGLPEAESNKNAHHEELNYGVSMETAVMGLCSFCLGMVSIIVGAVFVRVVELKDEYGLLYITMTVQGAQCIVKWCQFEYIYGVTDSVTALSTSLTLGSSLVLAALAIADGVTLYQEVNFLGLDLGF</sequence>
<dbReference type="EnsemblMetazoa" id="AAEL021441-RA">
    <property type="protein sequence ID" value="AAEL021441-PA"/>
    <property type="gene ID" value="AAEL021441"/>
</dbReference>
<dbReference type="Proteomes" id="UP000008820">
    <property type="component" value="Chromosome 2"/>
</dbReference>
<reference evidence="1" key="2">
    <citation type="submission" date="2020-05" db="UniProtKB">
        <authorList>
            <consortium name="EnsemblMetazoa"/>
        </authorList>
    </citation>
    <scope>IDENTIFICATION</scope>
    <source>
        <strain evidence="1">LVP_AGWG</strain>
    </source>
</reference>